<proteinExistence type="predicted"/>
<evidence type="ECO:0000256" key="1">
    <source>
        <dbReference type="SAM" id="MobiDB-lite"/>
    </source>
</evidence>
<organism evidence="2 3">
    <name type="scientific">Streptomyces shaanxiensis</name>
    <dbReference type="NCBI Taxonomy" id="653357"/>
    <lineage>
        <taxon>Bacteria</taxon>
        <taxon>Bacillati</taxon>
        <taxon>Actinomycetota</taxon>
        <taxon>Actinomycetes</taxon>
        <taxon>Kitasatosporales</taxon>
        <taxon>Streptomycetaceae</taxon>
        <taxon>Streptomyces</taxon>
    </lineage>
</organism>
<feature type="compositionally biased region" description="Gly residues" evidence="1">
    <location>
        <begin position="331"/>
        <end position="365"/>
    </location>
</feature>
<evidence type="ECO:0000313" key="2">
    <source>
        <dbReference type="EMBL" id="GAA4062250.1"/>
    </source>
</evidence>
<dbReference type="Proteomes" id="UP001499984">
    <property type="component" value="Unassembled WGS sequence"/>
</dbReference>
<gene>
    <name evidence="2" type="ORF">GCM10022233_40020</name>
</gene>
<sequence length="365" mass="39035">MLSRPRGMGVVVSQVLYSEQSWNPLARTVELTEDRLRRGGRTTPSSELNFGAMAEAFQRGWWLGGGGAERPLQRVAEGTGIVPVTRVTGTTTPVRVRRAAEFAHRLGELAVWRCGGPDQVAALGARARAEGVPLWIARRFAPGPAGPVTVAVDRRLVRVDVWGPYAPVVRIRAPRGFRADASEPSKGLRLTVGDVTAELSLTRKLRKSKSSVEVWLPGQHWVLRREKAGSSWLLRNEQRVALLTRPPRRPVLEQGSVLLPLSPVRYESPDPLDAVMAQVFAVAFGLGDTTGLARFRSQRRPVNEGEPLAADEWWDRAWFSNLGRGSDDNEPGGGDGWGADGGSSGDSGGGDSGGGDGGGGGGGGD</sequence>
<comment type="caution">
    <text evidence="2">The sequence shown here is derived from an EMBL/GenBank/DDBJ whole genome shotgun (WGS) entry which is preliminary data.</text>
</comment>
<name>A0ABP7V9M9_9ACTN</name>
<accession>A0ABP7V9M9</accession>
<protein>
    <submittedName>
        <fullName evidence="2">Uncharacterized protein</fullName>
    </submittedName>
</protein>
<dbReference type="EMBL" id="BAAAZY010000011">
    <property type="protein sequence ID" value="GAA4062250.1"/>
    <property type="molecule type" value="Genomic_DNA"/>
</dbReference>
<keyword evidence="3" id="KW-1185">Reference proteome</keyword>
<feature type="region of interest" description="Disordered" evidence="1">
    <location>
        <begin position="322"/>
        <end position="365"/>
    </location>
</feature>
<reference evidence="3" key="1">
    <citation type="journal article" date="2019" name="Int. J. Syst. Evol. Microbiol.">
        <title>The Global Catalogue of Microorganisms (GCM) 10K type strain sequencing project: providing services to taxonomists for standard genome sequencing and annotation.</title>
        <authorList>
            <consortium name="The Broad Institute Genomics Platform"/>
            <consortium name="The Broad Institute Genome Sequencing Center for Infectious Disease"/>
            <person name="Wu L."/>
            <person name="Ma J."/>
        </authorList>
    </citation>
    <scope>NUCLEOTIDE SEQUENCE [LARGE SCALE GENOMIC DNA]</scope>
    <source>
        <strain evidence="3">JCM 16925</strain>
    </source>
</reference>
<evidence type="ECO:0000313" key="3">
    <source>
        <dbReference type="Proteomes" id="UP001499984"/>
    </source>
</evidence>